<dbReference type="SUPFAM" id="SSF48508">
    <property type="entry name" value="Nuclear receptor ligand-binding domain"/>
    <property type="match status" value="1"/>
</dbReference>
<evidence type="ECO:0000256" key="5">
    <source>
        <dbReference type="ARBA" id="ARBA00023015"/>
    </source>
</evidence>
<dbReference type="GO" id="GO:0008270">
    <property type="term" value="F:zinc ion binding"/>
    <property type="evidence" value="ECO:0007669"/>
    <property type="project" value="UniProtKB-KW"/>
</dbReference>
<keyword evidence="2 10" id="KW-0479">Metal-binding</keyword>
<keyword evidence="9 10" id="KW-0539">Nucleus</keyword>
<evidence type="ECO:0000313" key="15">
    <source>
        <dbReference type="Proteomes" id="UP001162480"/>
    </source>
</evidence>
<dbReference type="Proteomes" id="UP001162480">
    <property type="component" value="Chromosome 8"/>
</dbReference>
<dbReference type="GO" id="GO:0004879">
    <property type="term" value="F:nuclear receptor activity"/>
    <property type="evidence" value="ECO:0007669"/>
    <property type="project" value="InterPro"/>
</dbReference>
<dbReference type="InterPro" id="IPR001628">
    <property type="entry name" value="Znf_hrmn_rcpt"/>
</dbReference>
<sequence length="464" mass="52421">MEANFGLAYDICNMLCNDLDDIPDLNNGSGQISTVSTTTSNNKAKNQFAQSTSSPGSRENNGSIYETRHRFDNGGAVGGMANKPSSSPPLAPRIYKPCVVCNDKSSGYHYGVSSCEGCKGFFRRSVQKNMHYSCLKMKNCEIVRTSRNRCQYCRLQKCFKMGMSKEAVRSDRNKKKKAKPANGTHSIHIEELTESEKTLLEDLVSYHQQTYIKTKENKHVEGNEISAIENKHQDNGQKLGTENGLGEDASKPQERHTNCKLFSNKVESIIDFSNEAALKIIEFSKRVPGFKDLNIKDRVTLTKSACLEIMYLRMSHRYDADRDVIAFEADDYLTREDFNEMGFSTITNSIFKFAADFKDLGLDDRELATLTYVVLVSGDRCDLNEPERVEELQGPLLDLLRKYSRLNHEHDPNVFPKTLLKLTSLRSLSLQSAIHILNNQSVHNLNSPLIVEMLDREENINLPS</sequence>
<evidence type="ECO:0000256" key="6">
    <source>
        <dbReference type="ARBA" id="ARBA00023125"/>
    </source>
</evidence>
<dbReference type="InterPro" id="IPR001723">
    <property type="entry name" value="Nuclear_hrmn_rcpt"/>
</dbReference>
<evidence type="ECO:0000259" key="12">
    <source>
        <dbReference type="PROSITE" id="PS51030"/>
    </source>
</evidence>
<keyword evidence="15" id="KW-1185">Reference proteome</keyword>
<evidence type="ECO:0000256" key="2">
    <source>
        <dbReference type="ARBA" id="ARBA00022723"/>
    </source>
</evidence>
<dbReference type="PRINTS" id="PR00546">
    <property type="entry name" value="THYROIDHORMR"/>
</dbReference>
<evidence type="ECO:0000256" key="9">
    <source>
        <dbReference type="ARBA" id="ARBA00023242"/>
    </source>
</evidence>
<dbReference type="AlphaFoldDB" id="A0AA36F796"/>
<gene>
    <name evidence="14" type="ORF">OCTVUL_1B027681</name>
</gene>
<name>A0AA36F796_OCTVU</name>
<keyword evidence="8 10" id="KW-0675">Receptor</keyword>
<dbReference type="PROSITE" id="PS51843">
    <property type="entry name" value="NR_LBD"/>
    <property type="match status" value="1"/>
</dbReference>
<organism evidence="14 15">
    <name type="scientific">Octopus vulgaris</name>
    <name type="common">Common octopus</name>
    <dbReference type="NCBI Taxonomy" id="6645"/>
    <lineage>
        <taxon>Eukaryota</taxon>
        <taxon>Metazoa</taxon>
        <taxon>Spiralia</taxon>
        <taxon>Lophotrochozoa</taxon>
        <taxon>Mollusca</taxon>
        <taxon>Cephalopoda</taxon>
        <taxon>Coleoidea</taxon>
        <taxon>Octopodiformes</taxon>
        <taxon>Octopoda</taxon>
        <taxon>Incirrata</taxon>
        <taxon>Octopodidae</taxon>
        <taxon>Octopus</taxon>
    </lineage>
</organism>
<evidence type="ECO:0000256" key="11">
    <source>
        <dbReference type="SAM" id="MobiDB-lite"/>
    </source>
</evidence>
<dbReference type="Pfam" id="PF00105">
    <property type="entry name" value="zf-C4"/>
    <property type="match status" value="1"/>
</dbReference>
<dbReference type="InterPro" id="IPR035500">
    <property type="entry name" value="NHR-like_dom_sf"/>
</dbReference>
<dbReference type="PANTHER" id="PTHR24085">
    <property type="entry name" value="NUCLEAR HORMONE RECEPTOR"/>
    <property type="match status" value="1"/>
</dbReference>
<feature type="domain" description="Nuclear receptor" evidence="12">
    <location>
        <begin position="95"/>
        <end position="170"/>
    </location>
</feature>
<dbReference type="Gene3D" id="3.30.50.10">
    <property type="entry name" value="Erythroid Transcription Factor GATA-1, subunit A"/>
    <property type="match status" value="1"/>
</dbReference>
<dbReference type="InterPro" id="IPR000536">
    <property type="entry name" value="Nucl_hrmn_rcpt_lig-bd"/>
</dbReference>
<dbReference type="Pfam" id="PF00104">
    <property type="entry name" value="Hormone_recep"/>
    <property type="match status" value="1"/>
</dbReference>
<dbReference type="CDD" id="cd06964">
    <property type="entry name" value="NR_DBD_RAR"/>
    <property type="match status" value="1"/>
</dbReference>
<evidence type="ECO:0000256" key="8">
    <source>
        <dbReference type="ARBA" id="ARBA00023170"/>
    </source>
</evidence>
<evidence type="ECO:0000256" key="7">
    <source>
        <dbReference type="ARBA" id="ARBA00023163"/>
    </source>
</evidence>
<dbReference type="PRINTS" id="PR00398">
    <property type="entry name" value="STRDHORMONER"/>
</dbReference>
<evidence type="ECO:0000256" key="1">
    <source>
        <dbReference type="ARBA" id="ARBA00008092"/>
    </source>
</evidence>
<dbReference type="PROSITE" id="PS51030">
    <property type="entry name" value="NUCLEAR_REC_DBD_2"/>
    <property type="match status" value="1"/>
</dbReference>
<dbReference type="PRINTS" id="PR00047">
    <property type="entry name" value="STROIDFINGER"/>
</dbReference>
<dbReference type="GO" id="GO:0035259">
    <property type="term" value="F:nuclear glucocorticoid receptor binding"/>
    <property type="evidence" value="ECO:0007669"/>
    <property type="project" value="TreeGrafter"/>
</dbReference>
<accession>A0AA36F796</accession>
<feature type="region of interest" description="Disordered" evidence="11">
    <location>
        <begin position="34"/>
        <end position="64"/>
    </location>
</feature>
<dbReference type="InterPro" id="IPR001728">
    <property type="entry name" value="ThyrH_rcpt"/>
</dbReference>
<proteinExistence type="inferred from homology"/>
<dbReference type="InterPro" id="IPR047159">
    <property type="entry name" value="NR_DBD_RAR"/>
</dbReference>
<protein>
    <submittedName>
        <fullName evidence="14">Retinoic acid receptor alpha-A-like isoform X1</fullName>
    </submittedName>
</protein>
<comment type="subcellular location">
    <subcellularLocation>
        <location evidence="10">Nucleus</location>
    </subcellularLocation>
</comment>
<dbReference type="GO" id="GO:0005667">
    <property type="term" value="C:transcription regulator complex"/>
    <property type="evidence" value="ECO:0007669"/>
    <property type="project" value="TreeGrafter"/>
</dbReference>
<evidence type="ECO:0000256" key="4">
    <source>
        <dbReference type="ARBA" id="ARBA00022833"/>
    </source>
</evidence>
<dbReference type="GO" id="GO:0005634">
    <property type="term" value="C:nucleus"/>
    <property type="evidence" value="ECO:0007669"/>
    <property type="project" value="UniProtKB-SubCell"/>
</dbReference>
<dbReference type="InterPro" id="IPR013088">
    <property type="entry name" value="Znf_NHR/GATA"/>
</dbReference>
<reference evidence="14" key="1">
    <citation type="submission" date="2023-08" db="EMBL/GenBank/DDBJ databases">
        <authorList>
            <person name="Alioto T."/>
            <person name="Alioto T."/>
            <person name="Gomez Garrido J."/>
        </authorList>
    </citation>
    <scope>NUCLEOTIDE SEQUENCE</scope>
</reference>
<evidence type="ECO:0000256" key="3">
    <source>
        <dbReference type="ARBA" id="ARBA00022771"/>
    </source>
</evidence>
<evidence type="ECO:0000256" key="10">
    <source>
        <dbReference type="RuleBase" id="RU004334"/>
    </source>
</evidence>
<dbReference type="Gene3D" id="1.10.565.10">
    <property type="entry name" value="Retinoid X Receptor"/>
    <property type="match status" value="1"/>
</dbReference>
<dbReference type="GO" id="GO:0071376">
    <property type="term" value="P:cellular response to corticotropin-releasing hormone stimulus"/>
    <property type="evidence" value="ECO:0007669"/>
    <property type="project" value="TreeGrafter"/>
</dbReference>
<evidence type="ECO:0000313" key="14">
    <source>
        <dbReference type="EMBL" id="CAI9727087.1"/>
    </source>
</evidence>
<keyword evidence="7 10" id="KW-0804">Transcription</keyword>
<evidence type="ECO:0000259" key="13">
    <source>
        <dbReference type="PROSITE" id="PS51843"/>
    </source>
</evidence>
<keyword evidence="4 10" id="KW-0862">Zinc</keyword>
<keyword evidence="3 10" id="KW-0863">Zinc-finger</keyword>
<dbReference type="SMART" id="SM00430">
    <property type="entry name" value="HOLI"/>
    <property type="match status" value="1"/>
</dbReference>
<feature type="domain" description="NR LBD" evidence="13">
    <location>
        <begin position="195"/>
        <end position="458"/>
    </location>
</feature>
<keyword evidence="6 10" id="KW-0238">DNA-binding</keyword>
<comment type="similarity">
    <text evidence="1">Belongs to the nuclear hormone receptor family. NR1 subfamily.</text>
</comment>
<dbReference type="PANTHER" id="PTHR24085:SF9">
    <property type="match status" value="1"/>
</dbReference>
<feature type="region of interest" description="Disordered" evidence="11">
    <location>
        <begin position="229"/>
        <end position="254"/>
    </location>
</feature>
<dbReference type="SMART" id="SM00399">
    <property type="entry name" value="ZnF_C4"/>
    <property type="match status" value="1"/>
</dbReference>
<dbReference type="PROSITE" id="PS00031">
    <property type="entry name" value="NUCLEAR_REC_DBD_1"/>
    <property type="match status" value="1"/>
</dbReference>
<dbReference type="FunFam" id="3.30.50.10:FF:000044">
    <property type="entry name" value="retinoic acid receptor beta isoform X4"/>
    <property type="match status" value="1"/>
</dbReference>
<dbReference type="GO" id="GO:0000978">
    <property type="term" value="F:RNA polymerase II cis-regulatory region sequence-specific DNA binding"/>
    <property type="evidence" value="ECO:0007669"/>
    <property type="project" value="TreeGrafter"/>
</dbReference>
<dbReference type="SUPFAM" id="SSF57716">
    <property type="entry name" value="Glucocorticoid receptor-like (DNA-binding domain)"/>
    <property type="match status" value="1"/>
</dbReference>
<keyword evidence="5 10" id="KW-0805">Transcription regulation</keyword>
<dbReference type="EMBL" id="OX597821">
    <property type="protein sequence ID" value="CAI9727087.1"/>
    <property type="molecule type" value="Genomic_DNA"/>
</dbReference>